<dbReference type="EMBL" id="CP093344">
    <property type="protein sequence ID" value="WOG86798.1"/>
    <property type="molecule type" value="Genomic_DNA"/>
</dbReference>
<dbReference type="AlphaFoldDB" id="A0A161Y5D2"/>
<reference evidence="1" key="1">
    <citation type="journal article" date="2016" name="Nat. Genet.">
        <title>A high-quality carrot genome assembly provides new insights into carotenoid accumulation and asterid genome evolution.</title>
        <authorList>
            <person name="Iorizzo M."/>
            <person name="Ellison S."/>
            <person name="Senalik D."/>
            <person name="Zeng P."/>
            <person name="Satapoomin P."/>
            <person name="Huang J."/>
            <person name="Bowman M."/>
            <person name="Iovene M."/>
            <person name="Sanseverino W."/>
            <person name="Cavagnaro P."/>
            <person name="Yildiz M."/>
            <person name="Macko-Podgorni A."/>
            <person name="Moranska E."/>
            <person name="Grzebelus E."/>
            <person name="Grzebelus D."/>
            <person name="Ashrafi H."/>
            <person name="Zheng Z."/>
            <person name="Cheng S."/>
            <person name="Spooner D."/>
            <person name="Van Deynze A."/>
            <person name="Simon P."/>
        </authorList>
    </citation>
    <scope>NUCLEOTIDE SEQUENCE</scope>
    <source>
        <tissue evidence="1">Leaf</tissue>
    </source>
</reference>
<evidence type="ECO:0000313" key="1">
    <source>
        <dbReference type="EMBL" id="WOG86798.1"/>
    </source>
</evidence>
<proteinExistence type="predicted"/>
<dbReference type="InterPro" id="IPR026825">
    <property type="entry name" value="Vac14"/>
</dbReference>
<dbReference type="OMA" id="NYLWWID"/>
<dbReference type="Proteomes" id="UP000077755">
    <property type="component" value="Chromosome 2"/>
</dbReference>
<dbReference type="PANTHER" id="PTHR16023">
    <property type="entry name" value="TAX1 BINDING PROTEIN-RELATED"/>
    <property type="match status" value="1"/>
</dbReference>
<dbReference type="GO" id="GO:0070772">
    <property type="term" value="C:PAS complex"/>
    <property type="evidence" value="ECO:0007669"/>
    <property type="project" value="InterPro"/>
</dbReference>
<dbReference type="GO" id="GO:0010008">
    <property type="term" value="C:endosome membrane"/>
    <property type="evidence" value="ECO:0007669"/>
    <property type="project" value="TreeGrafter"/>
</dbReference>
<name>A0A161Y5D2_DAUCS</name>
<keyword evidence="2" id="KW-1185">Reference proteome</keyword>
<gene>
    <name evidence="1" type="ORF">DCAR_0206016</name>
</gene>
<protein>
    <submittedName>
        <fullName evidence="1">Uncharacterized protein</fullName>
    </submittedName>
</protein>
<evidence type="ECO:0000313" key="2">
    <source>
        <dbReference type="Proteomes" id="UP000077755"/>
    </source>
</evidence>
<dbReference type="PANTHER" id="PTHR16023:SF0">
    <property type="entry name" value="PROTEIN VAC14 HOMOLOG"/>
    <property type="match status" value="1"/>
</dbReference>
<organism evidence="1 2">
    <name type="scientific">Daucus carota subsp. sativus</name>
    <name type="common">Carrot</name>
    <dbReference type="NCBI Taxonomy" id="79200"/>
    <lineage>
        <taxon>Eukaryota</taxon>
        <taxon>Viridiplantae</taxon>
        <taxon>Streptophyta</taxon>
        <taxon>Embryophyta</taxon>
        <taxon>Tracheophyta</taxon>
        <taxon>Spermatophyta</taxon>
        <taxon>Magnoliopsida</taxon>
        <taxon>eudicotyledons</taxon>
        <taxon>Gunneridae</taxon>
        <taxon>Pentapetalae</taxon>
        <taxon>asterids</taxon>
        <taxon>campanulids</taxon>
        <taxon>Apiales</taxon>
        <taxon>Apiaceae</taxon>
        <taxon>Apioideae</taxon>
        <taxon>Scandiceae</taxon>
        <taxon>Daucinae</taxon>
        <taxon>Daucus</taxon>
        <taxon>Daucus sect. Daucus</taxon>
    </lineage>
</organism>
<dbReference type="GO" id="GO:0006661">
    <property type="term" value="P:phosphatidylinositol biosynthetic process"/>
    <property type="evidence" value="ECO:0007669"/>
    <property type="project" value="InterPro"/>
</dbReference>
<dbReference type="Gramene" id="KZN04527">
    <property type="protein sequence ID" value="KZN04527"/>
    <property type="gene ID" value="DCAR_005364"/>
</dbReference>
<reference evidence="1" key="2">
    <citation type="submission" date="2022-03" db="EMBL/GenBank/DDBJ databases">
        <title>Draft title - Genomic analysis of global carrot germplasm unveils the trajectory of domestication and the origin of high carotenoid orange carrot.</title>
        <authorList>
            <person name="Iorizzo M."/>
            <person name="Ellison S."/>
            <person name="Senalik D."/>
            <person name="Macko-Podgorni A."/>
            <person name="Grzebelus D."/>
            <person name="Bostan H."/>
            <person name="Rolling W."/>
            <person name="Curaba J."/>
            <person name="Simon P."/>
        </authorList>
    </citation>
    <scope>NUCLEOTIDE SEQUENCE</scope>
    <source>
        <tissue evidence="1">Leaf</tissue>
    </source>
</reference>
<accession>A0A161Y5D2</accession>
<sequence>MADALSTIPASVLRNLADKLYEKRKNAALEVEGIVKQLTAAGDHDRISAVINLLTNKYTYSPQANYLWWIDWFGSGYCWSHE</sequence>